<evidence type="ECO:0000256" key="5">
    <source>
        <dbReference type="ARBA" id="ARBA00022525"/>
    </source>
</evidence>
<keyword evidence="12" id="KW-0282">Flagellum</keyword>
<comment type="caution">
    <text evidence="12">The sequence shown here is derived from an EMBL/GenBank/DDBJ whole genome shotgun (WGS) entry which is preliminary data.</text>
</comment>
<dbReference type="Proteomes" id="UP000032566">
    <property type="component" value="Unassembled WGS sequence"/>
</dbReference>
<feature type="domain" description="Flagellar hook-associated protein FlgK helical" evidence="11">
    <location>
        <begin position="91"/>
        <end position="327"/>
    </location>
</feature>
<evidence type="ECO:0000313" key="13">
    <source>
        <dbReference type="Proteomes" id="UP000032566"/>
    </source>
</evidence>
<feature type="coiled-coil region" evidence="7">
    <location>
        <begin position="161"/>
        <end position="188"/>
    </location>
</feature>
<comment type="similarity">
    <text evidence="3">Belongs to the flagella basal body rod proteins family.</text>
</comment>
<keyword evidence="12" id="KW-0969">Cilium</keyword>
<keyword evidence="5" id="KW-0964">Secreted</keyword>
<dbReference type="GO" id="GO:0005576">
    <property type="term" value="C:extracellular region"/>
    <property type="evidence" value="ECO:0007669"/>
    <property type="project" value="UniProtKB-SubCell"/>
</dbReference>
<proteinExistence type="inferred from homology"/>
<dbReference type="InterPro" id="IPR053927">
    <property type="entry name" value="FlgK_helical"/>
</dbReference>
<evidence type="ECO:0000256" key="3">
    <source>
        <dbReference type="ARBA" id="ARBA00009677"/>
    </source>
</evidence>
<dbReference type="Pfam" id="PF22638">
    <property type="entry name" value="FlgK_D1"/>
    <property type="match status" value="1"/>
</dbReference>
<dbReference type="RefSeq" id="WP_044396669.1">
    <property type="nucleotide sequence ID" value="NZ_JXYQ01000013.1"/>
</dbReference>
<evidence type="ECO:0000256" key="4">
    <source>
        <dbReference type="ARBA" id="ARBA00016244"/>
    </source>
</evidence>
<name>A0A0D7KBP4_9BURK</name>
<evidence type="ECO:0000256" key="7">
    <source>
        <dbReference type="SAM" id="Coils"/>
    </source>
</evidence>
<evidence type="ECO:0000259" key="8">
    <source>
        <dbReference type="Pfam" id="PF00460"/>
    </source>
</evidence>
<dbReference type="GO" id="GO:0009424">
    <property type="term" value="C:bacterial-type flagellum hook"/>
    <property type="evidence" value="ECO:0007669"/>
    <property type="project" value="InterPro"/>
</dbReference>
<evidence type="ECO:0000256" key="6">
    <source>
        <dbReference type="ARBA" id="ARBA00023143"/>
    </source>
</evidence>
<dbReference type="PROSITE" id="PS00588">
    <property type="entry name" value="FLAGELLA_BB_ROD"/>
    <property type="match status" value="1"/>
</dbReference>
<reference evidence="12 13" key="1">
    <citation type="submission" date="2014-12" db="EMBL/GenBank/DDBJ databases">
        <title>Isolation of bacteria from lake water.</title>
        <authorList>
            <person name="Sheng K.-Y."/>
            <person name="Chin P.-S."/>
            <person name="Chan K.-G."/>
            <person name="Tan G.S."/>
        </authorList>
    </citation>
    <scope>NUCLEOTIDE SEQUENCE [LARGE SCALE GENOMIC DNA]</scope>
    <source>
        <strain evidence="12 13">KY4</strain>
    </source>
</reference>
<keyword evidence="12" id="KW-0966">Cell projection</keyword>
<keyword evidence="7" id="KW-0175">Coiled coil</keyword>
<dbReference type="PRINTS" id="PR01005">
    <property type="entry name" value="FLGHOOKAP1"/>
</dbReference>
<dbReference type="Gene3D" id="1.20.1330.10">
    <property type="entry name" value="f41 fragment of flagellin, N-terminal domain"/>
    <property type="match status" value="1"/>
</dbReference>
<evidence type="ECO:0000313" key="12">
    <source>
        <dbReference type="EMBL" id="KJA11434.1"/>
    </source>
</evidence>
<dbReference type="InterPro" id="IPR010930">
    <property type="entry name" value="Flg_bb/hook_C_dom"/>
</dbReference>
<feature type="domain" description="Flagellar hook-associated protein 1 D2-like" evidence="10">
    <location>
        <begin position="338"/>
        <end position="413"/>
    </location>
</feature>
<dbReference type="GO" id="GO:0044780">
    <property type="term" value="P:bacterial-type flagellum assembly"/>
    <property type="evidence" value="ECO:0007669"/>
    <property type="project" value="InterPro"/>
</dbReference>
<gene>
    <name evidence="12" type="ORF">RP29_05680</name>
</gene>
<dbReference type="InterPro" id="IPR049119">
    <property type="entry name" value="FlgK_D2-like"/>
</dbReference>
<organism evidence="12 13">
    <name type="scientific">Acidovorax temperans</name>
    <dbReference type="NCBI Taxonomy" id="80878"/>
    <lineage>
        <taxon>Bacteria</taxon>
        <taxon>Pseudomonadati</taxon>
        <taxon>Pseudomonadota</taxon>
        <taxon>Betaproteobacteria</taxon>
        <taxon>Burkholderiales</taxon>
        <taxon>Comamonadaceae</taxon>
        <taxon>Acidovorax</taxon>
    </lineage>
</organism>
<comment type="subcellular location">
    <subcellularLocation>
        <location evidence="1">Bacterial flagellum</location>
    </subcellularLocation>
    <subcellularLocation>
        <location evidence="2">Secreted</location>
    </subcellularLocation>
</comment>
<dbReference type="EMBL" id="JXYQ01000013">
    <property type="protein sequence ID" value="KJA11434.1"/>
    <property type="molecule type" value="Genomic_DNA"/>
</dbReference>
<dbReference type="STRING" id="80878.RP29_05680"/>
<dbReference type="InterPro" id="IPR002371">
    <property type="entry name" value="FlgK"/>
</dbReference>
<keyword evidence="13" id="KW-1185">Reference proteome</keyword>
<dbReference type="OrthoDB" id="9802553at2"/>
<dbReference type="PANTHER" id="PTHR30033:SF1">
    <property type="entry name" value="FLAGELLAR HOOK-ASSOCIATED PROTEIN 1"/>
    <property type="match status" value="1"/>
</dbReference>
<dbReference type="AlphaFoldDB" id="A0A0D7KBP4"/>
<dbReference type="InterPro" id="IPR001444">
    <property type="entry name" value="Flag_bb_rod_N"/>
</dbReference>
<dbReference type="PANTHER" id="PTHR30033">
    <property type="entry name" value="FLAGELLAR HOOK-ASSOCIATED PROTEIN 1"/>
    <property type="match status" value="1"/>
</dbReference>
<protein>
    <recommendedName>
        <fullName evidence="4">Flagellar hook-associated protein 1</fullName>
    </recommendedName>
</protein>
<dbReference type="SUPFAM" id="SSF64518">
    <property type="entry name" value="Phase 1 flagellin"/>
    <property type="match status" value="1"/>
</dbReference>
<evidence type="ECO:0000259" key="11">
    <source>
        <dbReference type="Pfam" id="PF22638"/>
    </source>
</evidence>
<feature type="domain" description="Flagellar basal body rod protein N-terminal" evidence="8">
    <location>
        <begin position="5"/>
        <end position="33"/>
    </location>
</feature>
<dbReference type="Pfam" id="PF21158">
    <property type="entry name" value="flgK_1st_1"/>
    <property type="match status" value="1"/>
</dbReference>
<dbReference type="GO" id="GO:0005198">
    <property type="term" value="F:structural molecule activity"/>
    <property type="evidence" value="ECO:0007669"/>
    <property type="project" value="InterPro"/>
</dbReference>
<sequence length="642" mass="67022">MGLHNVGARALMANQVALQTAGNNIANVNTPGYSRQTVALQTVQGQFTGGGYIGQGVDVATILRNQNELLTRQSAAASSVSAADTVRAEYLTQLQEIFSGGSAGLGAAITDMMNAFSDVVASPTDLSARTLVLTRIDETAARMRSSADRINEIQYAVSEQLQNSANTINNLAQQMASVNEQIARATGNGQTPNDLLDQRDQIIREINQYVQTTQIPADDGTVGLFVGGSQPLVLGTTATQVSVGDSTTFPASGQLKLFFNRPGAPSIELDENTLGGGSVSGLLKFNNTDLAEARNLLGRMAMAIGMALNEQQNQGLTLDGQLGKDLFSLPTSMPGSTNGSAVGNVTFGDPTQFAASDYEIRFTTPPAGQVVRLSDGKATAFTDSANLASMQIDGLTFNLTSTGVAGERMLFKPFSTAASDMKALVYSPRDLAVANPINAAMGTSNSGTLQLSGLTAKSGFTAPPIPSGVQLTFNAGPPTTYSVTGSTTPPSGTTGLAYTAGTPIVIDGWEITLKGTPKTGDTVTVGNALDPQYGDNYTRNAGNATALMNLRDVKMFDESTLSDGFASAMAQVGTRTQSALFASELSATIANNLENDRTAVSGVNLDEEAAKLLQYQQAYQASAKMLQIAQSVFDTLIQSLAR</sequence>
<evidence type="ECO:0000256" key="2">
    <source>
        <dbReference type="ARBA" id="ARBA00004613"/>
    </source>
</evidence>
<dbReference type="Pfam" id="PF00460">
    <property type="entry name" value="Flg_bb_rod"/>
    <property type="match status" value="1"/>
</dbReference>
<evidence type="ECO:0000259" key="10">
    <source>
        <dbReference type="Pfam" id="PF21158"/>
    </source>
</evidence>
<dbReference type="PATRIC" id="fig|80878.5.peg.438"/>
<evidence type="ECO:0000259" key="9">
    <source>
        <dbReference type="Pfam" id="PF06429"/>
    </source>
</evidence>
<feature type="domain" description="Flagellar basal-body/hook protein C-terminal" evidence="9">
    <location>
        <begin position="600"/>
        <end position="638"/>
    </location>
</feature>
<dbReference type="InterPro" id="IPR019776">
    <property type="entry name" value="Flagellar_basal_body_rod_CS"/>
</dbReference>
<dbReference type="Pfam" id="PF06429">
    <property type="entry name" value="Flg_bbr_C"/>
    <property type="match status" value="1"/>
</dbReference>
<accession>A0A0D7KBP4</accession>
<dbReference type="NCBIfam" id="TIGR02492">
    <property type="entry name" value="flgK_ends"/>
    <property type="match status" value="1"/>
</dbReference>
<keyword evidence="6" id="KW-0975">Bacterial flagellum</keyword>
<evidence type="ECO:0000256" key="1">
    <source>
        <dbReference type="ARBA" id="ARBA00004365"/>
    </source>
</evidence>